<sequence length="78" mass="8760">MSVEAAMRNNRSPAGTTQPDTRPRLCAETRPGEVQAKNRAVMEPPKKPPHPPTALLNSPLTYTTYYDTFVAYFSFFNL</sequence>
<dbReference type="Proteomes" id="UP000324222">
    <property type="component" value="Unassembled WGS sequence"/>
</dbReference>
<evidence type="ECO:0000313" key="3">
    <source>
        <dbReference type="Proteomes" id="UP000324222"/>
    </source>
</evidence>
<evidence type="ECO:0000313" key="2">
    <source>
        <dbReference type="EMBL" id="MPC81106.1"/>
    </source>
</evidence>
<reference evidence="2 3" key="1">
    <citation type="submission" date="2019-05" db="EMBL/GenBank/DDBJ databases">
        <title>Another draft genome of Portunus trituberculatus and its Hox gene families provides insights of decapod evolution.</title>
        <authorList>
            <person name="Jeong J.-H."/>
            <person name="Song I."/>
            <person name="Kim S."/>
            <person name="Choi T."/>
            <person name="Kim D."/>
            <person name="Ryu S."/>
            <person name="Kim W."/>
        </authorList>
    </citation>
    <scope>NUCLEOTIDE SEQUENCE [LARGE SCALE GENOMIC DNA]</scope>
    <source>
        <tissue evidence="2">Muscle</tissue>
    </source>
</reference>
<proteinExistence type="predicted"/>
<feature type="compositionally biased region" description="Polar residues" evidence="1">
    <location>
        <begin position="9"/>
        <end position="20"/>
    </location>
</feature>
<feature type="region of interest" description="Disordered" evidence="1">
    <location>
        <begin position="1"/>
        <end position="25"/>
    </location>
</feature>
<comment type="caution">
    <text evidence="2">The sequence shown here is derived from an EMBL/GenBank/DDBJ whole genome shotgun (WGS) entry which is preliminary data.</text>
</comment>
<organism evidence="2 3">
    <name type="scientific">Portunus trituberculatus</name>
    <name type="common">Swimming crab</name>
    <name type="synonym">Neptunus trituberculatus</name>
    <dbReference type="NCBI Taxonomy" id="210409"/>
    <lineage>
        <taxon>Eukaryota</taxon>
        <taxon>Metazoa</taxon>
        <taxon>Ecdysozoa</taxon>
        <taxon>Arthropoda</taxon>
        <taxon>Crustacea</taxon>
        <taxon>Multicrustacea</taxon>
        <taxon>Malacostraca</taxon>
        <taxon>Eumalacostraca</taxon>
        <taxon>Eucarida</taxon>
        <taxon>Decapoda</taxon>
        <taxon>Pleocyemata</taxon>
        <taxon>Brachyura</taxon>
        <taxon>Eubrachyura</taxon>
        <taxon>Portunoidea</taxon>
        <taxon>Portunidae</taxon>
        <taxon>Portuninae</taxon>
        <taxon>Portunus</taxon>
    </lineage>
</organism>
<name>A0A5B7IGH1_PORTR</name>
<gene>
    <name evidence="2" type="ORF">E2C01_075707</name>
</gene>
<dbReference type="EMBL" id="VSRR010055945">
    <property type="protein sequence ID" value="MPC81106.1"/>
    <property type="molecule type" value="Genomic_DNA"/>
</dbReference>
<keyword evidence="3" id="KW-1185">Reference proteome</keyword>
<evidence type="ECO:0000256" key="1">
    <source>
        <dbReference type="SAM" id="MobiDB-lite"/>
    </source>
</evidence>
<accession>A0A5B7IGH1</accession>
<dbReference type="AlphaFoldDB" id="A0A5B7IGH1"/>
<protein>
    <submittedName>
        <fullName evidence="2">Uncharacterized protein</fullName>
    </submittedName>
</protein>